<comment type="similarity">
    <text evidence="2">Belongs to the acyltransferase 3 family.</text>
</comment>
<dbReference type="EMBL" id="JBHUHY010000002">
    <property type="protein sequence ID" value="MFD2185472.1"/>
    <property type="molecule type" value="Genomic_DNA"/>
</dbReference>
<keyword evidence="10" id="KW-1185">Reference proteome</keyword>
<feature type="transmembrane region" description="Helical" evidence="7">
    <location>
        <begin position="45"/>
        <end position="68"/>
    </location>
</feature>
<dbReference type="GO" id="GO:0016746">
    <property type="term" value="F:acyltransferase activity"/>
    <property type="evidence" value="ECO:0007669"/>
    <property type="project" value="UniProtKB-KW"/>
</dbReference>
<dbReference type="InterPro" id="IPR002656">
    <property type="entry name" value="Acyl_transf_3_dom"/>
</dbReference>
<reference evidence="10" key="1">
    <citation type="journal article" date="2019" name="Int. J. Syst. Evol. Microbiol.">
        <title>The Global Catalogue of Microorganisms (GCM) 10K type strain sequencing project: providing services to taxonomists for standard genome sequencing and annotation.</title>
        <authorList>
            <consortium name="The Broad Institute Genomics Platform"/>
            <consortium name="The Broad Institute Genome Sequencing Center for Infectious Disease"/>
            <person name="Wu L."/>
            <person name="Ma J."/>
        </authorList>
    </citation>
    <scope>NUCLEOTIDE SEQUENCE [LARGE SCALE GENOMIC DNA]</scope>
    <source>
        <strain evidence="10">DT92</strain>
    </source>
</reference>
<keyword evidence="4 7" id="KW-0812">Transmembrane</keyword>
<sequence length="354" mass="42568">MDKGVSNKIRILSFYSIFMVVVCHAYNLTSLGIEKERNVVYYIEYLFALEMSNIFIPMFFFISGYLFFNNHDLSVFTFKRKIKNRFKTLVIPYILWCGLWFLVVYVIQFIPQLSHFFDEPLHTMPFWKKIWLAFVDPINYTFWFIRELIFYVWLTPLIYLGIKYLKFYFLIILAALTFLQQPSLLYLNNIYLFQYLGLFSFSFGAYASISKFNIVSSFKTSTYLFLLVLWSIFILFNFYVRETFEENYWLAILCRRVTMFIGFFTVWCWYDFINKKYELQNKHLYGYRFFIYAAHGVALTYFTKIYVKYIGENDVILLLLFFVSPLLATWACVVSAKLLQRITPKVYALLTGSR</sequence>
<feature type="transmembrane region" description="Helical" evidence="7">
    <location>
        <begin position="285"/>
        <end position="303"/>
    </location>
</feature>
<keyword evidence="6 7" id="KW-0472">Membrane</keyword>
<feature type="transmembrane region" description="Helical" evidence="7">
    <location>
        <begin position="12"/>
        <end position="33"/>
    </location>
</feature>
<dbReference type="RefSeq" id="WP_378318440.1">
    <property type="nucleotide sequence ID" value="NZ_JBHUHY010000002.1"/>
</dbReference>
<feature type="transmembrane region" description="Helical" evidence="7">
    <location>
        <begin position="315"/>
        <end position="339"/>
    </location>
</feature>
<keyword evidence="9" id="KW-0808">Transferase</keyword>
<feature type="transmembrane region" description="Helical" evidence="7">
    <location>
        <begin position="221"/>
        <end position="241"/>
    </location>
</feature>
<evidence type="ECO:0000256" key="4">
    <source>
        <dbReference type="ARBA" id="ARBA00022692"/>
    </source>
</evidence>
<evidence type="ECO:0000256" key="1">
    <source>
        <dbReference type="ARBA" id="ARBA00004651"/>
    </source>
</evidence>
<name>A0ABW5ASP5_9FLAO</name>
<evidence type="ECO:0000259" key="8">
    <source>
        <dbReference type="Pfam" id="PF01757"/>
    </source>
</evidence>
<evidence type="ECO:0000313" key="9">
    <source>
        <dbReference type="EMBL" id="MFD2185472.1"/>
    </source>
</evidence>
<feature type="transmembrane region" description="Helical" evidence="7">
    <location>
        <begin position="190"/>
        <end position="209"/>
    </location>
</feature>
<organism evidence="9 10">
    <name type="scientific">Aquimarina celericrescens</name>
    <dbReference type="NCBI Taxonomy" id="1964542"/>
    <lineage>
        <taxon>Bacteria</taxon>
        <taxon>Pseudomonadati</taxon>
        <taxon>Bacteroidota</taxon>
        <taxon>Flavobacteriia</taxon>
        <taxon>Flavobacteriales</taxon>
        <taxon>Flavobacteriaceae</taxon>
        <taxon>Aquimarina</taxon>
    </lineage>
</organism>
<evidence type="ECO:0000256" key="5">
    <source>
        <dbReference type="ARBA" id="ARBA00022989"/>
    </source>
</evidence>
<comment type="caution">
    <text evidence="9">The sequence shown here is derived from an EMBL/GenBank/DDBJ whole genome shotgun (WGS) entry which is preliminary data.</text>
</comment>
<dbReference type="PANTHER" id="PTHR40074">
    <property type="entry name" value="O-ACETYLTRANSFERASE WECH"/>
    <property type="match status" value="1"/>
</dbReference>
<protein>
    <submittedName>
        <fullName evidence="9">Acyltransferase</fullName>
        <ecNumber evidence="9">2.3.1.-</ecNumber>
    </submittedName>
</protein>
<gene>
    <name evidence="9" type="ORF">ACFSJT_01600</name>
</gene>
<keyword evidence="3" id="KW-1003">Cell membrane</keyword>
<dbReference type="PANTHER" id="PTHR40074:SF2">
    <property type="entry name" value="O-ACETYLTRANSFERASE WECH"/>
    <property type="match status" value="1"/>
</dbReference>
<dbReference type="Pfam" id="PF01757">
    <property type="entry name" value="Acyl_transf_3"/>
    <property type="match status" value="1"/>
</dbReference>
<keyword evidence="9" id="KW-0012">Acyltransferase</keyword>
<comment type="subcellular location">
    <subcellularLocation>
        <location evidence="1">Cell membrane</location>
        <topology evidence="1">Multi-pass membrane protein</topology>
    </subcellularLocation>
</comment>
<proteinExistence type="inferred from homology"/>
<feature type="transmembrane region" description="Helical" evidence="7">
    <location>
        <begin position="247"/>
        <end position="273"/>
    </location>
</feature>
<feature type="transmembrane region" description="Helical" evidence="7">
    <location>
        <begin position="89"/>
        <end position="110"/>
    </location>
</feature>
<evidence type="ECO:0000256" key="7">
    <source>
        <dbReference type="SAM" id="Phobius"/>
    </source>
</evidence>
<evidence type="ECO:0000256" key="2">
    <source>
        <dbReference type="ARBA" id="ARBA00007400"/>
    </source>
</evidence>
<feature type="domain" description="Acyltransferase 3" evidence="8">
    <location>
        <begin position="16"/>
        <end position="332"/>
    </location>
</feature>
<evidence type="ECO:0000256" key="6">
    <source>
        <dbReference type="ARBA" id="ARBA00023136"/>
    </source>
</evidence>
<accession>A0ABW5ASP5</accession>
<dbReference type="EC" id="2.3.1.-" evidence="9"/>
<dbReference type="Proteomes" id="UP001597344">
    <property type="component" value="Unassembled WGS sequence"/>
</dbReference>
<evidence type="ECO:0000313" key="10">
    <source>
        <dbReference type="Proteomes" id="UP001597344"/>
    </source>
</evidence>
<evidence type="ECO:0000256" key="3">
    <source>
        <dbReference type="ARBA" id="ARBA00022475"/>
    </source>
</evidence>
<keyword evidence="5 7" id="KW-1133">Transmembrane helix</keyword>